<dbReference type="OrthoDB" id="261794at2759"/>
<feature type="region of interest" description="Disordered" evidence="1">
    <location>
        <begin position="536"/>
        <end position="559"/>
    </location>
</feature>
<dbReference type="VEuPathDB" id="TriTrypDB:Lsey_0002_0300"/>
<dbReference type="OMA" id="CEPVNSW"/>
<proteinExistence type="predicted"/>
<dbReference type="CDD" id="cd23723">
    <property type="entry name" value="ZF_RNaseIII_KREPB6"/>
    <property type="match status" value="1"/>
</dbReference>
<name>A0A0N0P950_LEPSE</name>
<dbReference type="EMBL" id="LJSK01000002">
    <property type="protein sequence ID" value="KPI90706.1"/>
    <property type="molecule type" value="Genomic_DNA"/>
</dbReference>
<dbReference type="Proteomes" id="UP000038009">
    <property type="component" value="Unassembled WGS sequence"/>
</dbReference>
<sequence length="559" mass="62279">MSVHCQVFHHLKAAVYVAVSEERRVASTTALKPIRFFQRRRHGLLHSCLSCCCFSTRRYISSAPATLLPLRAAASVVPNDAVASTASPPVAAKVATNEIGVVSRLSISRNATVASSWETVPNWCELCAEPVNSWDQHFGKREHICLEMTLNAMVTHPRSWAATEVWHRTELFRENYVRRPRNQPRTPSANVRRLLRSGMVVPAVDSPVNIFYETFDKSEPAARREELILLLTHLKEKGFLSLSPEYFTFASHHGQLVLYKELMPLLARVFPDSEVRDCSAMTAMVASTFNAETAFFLCGMEVLIPPELLRAHVHRSVAQPASAALCKTKETGEGVSSEEGNFRQEVSGDESQLGDDADDAASGADDEGVPRSLRSNLPRAILGALRWSLEPSATPLPPALYQHEERYSHYTTLAARASRLLLSELIYNRVSEYVCRVEDVLRSERGQEMMRQHSLMPISFTTSSVPCTSEGKDLYRDVSSTAQMRAMYTRRLVPHLSNHGMMEFTSGAGLRAANVLGTASSNHSIRMLEVKRATRLKSRKRARVQSGSPLSMSRQVRAL</sequence>
<feature type="region of interest" description="Disordered" evidence="1">
    <location>
        <begin position="329"/>
        <end position="372"/>
    </location>
</feature>
<evidence type="ECO:0000313" key="3">
    <source>
        <dbReference type="Proteomes" id="UP000038009"/>
    </source>
</evidence>
<feature type="compositionally biased region" description="Acidic residues" evidence="1">
    <location>
        <begin position="352"/>
        <end position="367"/>
    </location>
</feature>
<reference evidence="2 3" key="1">
    <citation type="journal article" date="2015" name="PLoS Pathog.">
        <title>Leptomonas seymouri: Adaptations to the Dixenous Life Cycle Analyzed by Genome Sequencing, Transcriptome Profiling and Co-infection with Leishmania donovani.</title>
        <authorList>
            <person name="Kraeva N."/>
            <person name="Butenko A."/>
            <person name="Hlavacova J."/>
            <person name="Kostygov A."/>
            <person name="Myskova J."/>
            <person name="Grybchuk D."/>
            <person name="Lestinova T."/>
            <person name="Votypka J."/>
            <person name="Volf P."/>
            <person name="Opperdoes F."/>
            <person name="Flegontov P."/>
            <person name="Lukes J."/>
            <person name="Yurchenko V."/>
        </authorList>
    </citation>
    <scope>NUCLEOTIDE SEQUENCE [LARGE SCALE GENOMIC DNA]</scope>
    <source>
        <strain evidence="2 3">ATCC 30220</strain>
    </source>
</reference>
<dbReference type="AlphaFoldDB" id="A0A0N0P950"/>
<comment type="caution">
    <text evidence="2">The sequence shown here is derived from an EMBL/GenBank/DDBJ whole genome shotgun (WGS) entry which is preliminary data.</text>
</comment>
<evidence type="ECO:0000313" key="2">
    <source>
        <dbReference type="EMBL" id="KPI90706.1"/>
    </source>
</evidence>
<accession>A0A0N0P950</accession>
<feature type="compositionally biased region" description="Polar residues" evidence="1">
    <location>
        <begin position="545"/>
        <end position="559"/>
    </location>
</feature>
<gene>
    <name evidence="2" type="ORF">ABL78_0142</name>
</gene>
<evidence type="ECO:0000256" key="1">
    <source>
        <dbReference type="SAM" id="MobiDB-lite"/>
    </source>
</evidence>
<keyword evidence="3" id="KW-1185">Reference proteome</keyword>
<protein>
    <submittedName>
        <fullName evidence="2">Uncharacterized protein</fullName>
    </submittedName>
</protein>
<organism evidence="2 3">
    <name type="scientific">Leptomonas seymouri</name>
    <dbReference type="NCBI Taxonomy" id="5684"/>
    <lineage>
        <taxon>Eukaryota</taxon>
        <taxon>Discoba</taxon>
        <taxon>Euglenozoa</taxon>
        <taxon>Kinetoplastea</taxon>
        <taxon>Metakinetoplastina</taxon>
        <taxon>Trypanosomatida</taxon>
        <taxon>Trypanosomatidae</taxon>
        <taxon>Leishmaniinae</taxon>
        <taxon>Leptomonas</taxon>
    </lineage>
</organism>